<dbReference type="EMBL" id="JAVDXW010000001">
    <property type="protein sequence ID" value="MDR7301510.1"/>
    <property type="molecule type" value="Genomic_DNA"/>
</dbReference>
<dbReference type="AlphaFoldDB" id="A0AAE4CKV3"/>
<comment type="caution">
    <text evidence="1">The sequence shown here is derived from an EMBL/GenBank/DDBJ whole genome shotgun (WGS) entry which is preliminary data.</text>
</comment>
<name>A0AAE4CKV3_9ACTN</name>
<dbReference type="Proteomes" id="UP001180845">
    <property type="component" value="Unassembled WGS sequence"/>
</dbReference>
<keyword evidence="2" id="KW-1185">Reference proteome</keyword>
<dbReference type="InterPro" id="IPR024495">
    <property type="entry name" value="DUF2771"/>
</dbReference>
<evidence type="ECO:0000313" key="1">
    <source>
        <dbReference type="EMBL" id="MDR7301510.1"/>
    </source>
</evidence>
<organism evidence="1 2">
    <name type="scientific">Haloactinomyces albus</name>
    <dbReference type="NCBI Taxonomy" id="1352928"/>
    <lineage>
        <taxon>Bacteria</taxon>
        <taxon>Bacillati</taxon>
        <taxon>Actinomycetota</taxon>
        <taxon>Actinomycetes</taxon>
        <taxon>Actinopolysporales</taxon>
        <taxon>Actinopolysporaceae</taxon>
        <taxon>Haloactinomyces</taxon>
    </lineage>
</organism>
<accession>A0AAE4CKV3</accession>
<proteinExistence type="predicted"/>
<protein>
    <submittedName>
        <fullName evidence="1">Uncharacterized protein</fullName>
    </submittedName>
</protein>
<dbReference type="Pfam" id="PF10969">
    <property type="entry name" value="DUF2771"/>
    <property type="match status" value="1"/>
</dbReference>
<sequence>MAGCSVPDQPRTTFYSHGESVRVAPIRYCNPQGRECSNPNPQAVEDLVVPSGAPLQISVPEEVSAAPWQVVFRYRTDDGSLAEGRSPVFTPGQQHAYTLRFPRNEAPQRGESSGARLERVEVQRYSASLTLGPEGGVQFGIGGSWAVDVQPEPRTAVRP</sequence>
<gene>
    <name evidence="1" type="ORF">JOF55_001691</name>
</gene>
<dbReference type="RefSeq" id="WP_310272130.1">
    <property type="nucleotide sequence ID" value="NZ_JAVDXW010000001.1"/>
</dbReference>
<evidence type="ECO:0000313" key="2">
    <source>
        <dbReference type="Proteomes" id="UP001180845"/>
    </source>
</evidence>
<reference evidence="1" key="1">
    <citation type="submission" date="2023-07" db="EMBL/GenBank/DDBJ databases">
        <title>Sequencing the genomes of 1000 actinobacteria strains.</title>
        <authorList>
            <person name="Klenk H.-P."/>
        </authorList>
    </citation>
    <scope>NUCLEOTIDE SEQUENCE</scope>
    <source>
        <strain evidence="1">DSM 45977</strain>
    </source>
</reference>